<keyword evidence="1" id="KW-0812">Transmembrane</keyword>
<dbReference type="OrthoDB" id="675847at2"/>
<organism evidence="2 3">
    <name type="scientific">Filimonas lacunae</name>
    <dbReference type="NCBI Taxonomy" id="477680"/>
    <lineage>
        <taxon>Bacteria</taxon>
        <taxon>Pseudomonadati</taxon>
        <taxon>Bacteroidota</taxon>
        <taxon>Chitinophagia</taxon>
        <taxon>Chitinophagales</taxon>
        <taxon>Chitinophagaceae</taxon>
        <taxon>Filimonas</taxon>
    </lineage>
</organism>
<dbReference type="STRING" id="477680.SAMN05421788_101504"/>
<name>A0A173MNK0_9BACT</name>
<dbReference type="KEGG" id="fln:FLA_5104"/>
<feature type="transmembrane region" description="Helical" evidence="1">
    <location>
        <begin position="53"/>
        <end position="72"/>
    </location>
</feature>
<keyword evidence="1" id="KW-1133">Transmembrane helix</keyword>
<dbReference type="AlphaFoldDB" id="A0A173MNK0"/>
<reference evidence="3" key="1">
    <citation type="submission" date="2017-01" db="EMBL/GenBank/DDBJ databases">
        <authorList>
            <person name="Varghese N."/>
            <person name="Submissions S."/>
        </authorList>
    </citation>
    <scope>NUCLEOTIDE SEQUENCE [LARGE SCALE GENOMIC DNA]</scope>
    <source>
        <strain evidence="3">DSM 21054</strain>
    </source>
</reference>
<evidence type="ECO:0000313" key="2">
    <source>
        <dbReference type="EMBL" id="SIS66581.1"/>
    </source>
</evidence>
<evidence type="ECO:0000256" key="1">
    <source>
        <dbReference type="SAM" id="Phobius"/>
    </source>
</evidence>
<dbReference type="Proteomes" id="UP000186917">
    <property type="component" value="Unassembled WGS sequence"/>
</dbReference>
<feature type="transmembrane region" description="Helical" evidence="1">
    <location>
        <begin position="147"/>
        <end position="166"/>
    </location>
</feature>
<dbReference type="RefSeq" id="WP_084205999.1">
    <property type="nucleotide sequence ID" value="NZ_AP017422.1"/>
</dbReference>
<feature type="transmembrane region" description="Helical" evidence="1">
    <location>
        <begin position="29"/>
        <end position="47"/>
    </location>
</feature>
<feature type="transmembrane region" description="Helical" evidence="1">
    <location>
        <begin position="84"/>
        <end position="102"/>
    </location>
</feature>
<keyword evidence="3" id="KW-1185">Reference proteome</keyword>
<accession>A0A173MNK0</accession>
<dbReference type="EMBL" id="FTOR01000001">
    <property type="protein sequence ID" value="SIS66581.1"/>
    <property type="molecule type" value="Genomic_DNA"/>
</dbReference>
<keyword evidence="1" id="KW-0472">Membrane</keyword>
<feature type="transmembrane region" description="Helical" evidence="1">
    <location>
        <begin position="6"/>
        <end position="22"/>
    </location>
</feature>
<gene>
    <name evidence="2" type="ORF">SAMN05421788_101504</name>
</gene>
<protein>
    <submittedName>
        <fullName evidence="2">Uncharacterized protein</fullName>
    </submittedName>
</protein>
<feature type="transmembrane region" description="Helical" evidence="1">
    <location>
        <begin position="117"/>
        <end position="135"/>
    </location>
</feature>
<evidence type="ECO:0000313" key="3">
    <source>
        <dbReference type="Proteomes" id="UP000186917"/>
    </source>
</evidence>
<proteinExistence type="predicted"/>
<sequence length="214" mass="24190">MQQALFIAITFTTVLLLWLATGRNKQLGVFYLAWMLVAGYLAYNGFFNNPAATPPRLLWAILPAMIATFYFYKRIPAPQLHYGLLLSVHLVRILVEGMLYLLYKQGKIPVSMTFCGWNYDVLTGISALILLLYYVRVKRCSVRLLMVWNWLGLLLLAIIVVTAILSAPSPFQQLAFEQPNVAILQFPYTLLPAVIVPAVLLSHLLMLKMGKTAR</sequence>
<feature type="transmembrane region" description="Helical" evidence="1">
    <location>
        <begin position="186"/>
        <end position="207"/>
    </location>
</feature>